<dbReference type="PANTHER" id="PTHR42693">
    <property type="entry name" value="ARYLSULFATASE FAMILY MEMBER"/>
    <property type="match status" value="1"/>
</dbReference>
<dbReference type="Pfam" id="PF00884">
    <property type="entry name" value="Sulfatase"/>
    <property type="match status" value="1"/>
</dbReference>
<evidence type="ECO:0000256" key="5">
    <source>
        <dbReference type="SAM" id="SignalP"/>
    </source>
</evidence>
<dbReference type="InterPro" id="IPR000917">
    <property type="entry name" value="Sulfatase_N"/>
</dbReference>
<evidence type="ECO:0000313" key="7">
    <source>
        <dbReference type="EMBL" id="XCC95902.1"/>
    </source>
</evidence>
<dbReference type="InterPro" id="IPR050738">
    <property type="entry name" value="Sulfatase"/>
</dbReference>
<keyword evidence="4" id="KW-0106">Calcium</keyword>
<evidence type="ECO:0000256" key="1">
    <source>
        <dbReference type="ARBA" id="ARBA00008779"/>
    </source>
</evidence>
<dbReference type="InterPro" id="IPR024607">
    <property type="entry name" value="Sulfatase_CS"/>
</dbReference>
<dbReference type="GO" id="GO:0016787">
    <property type="term" value="F:hydrolase activity"/>
    <property type="evidence" value="ECO:0007669"/>
    <property type="project" value="UniProtKB-KW"/>
</dbReference>
<keyword evidence="5" id="KW-0732">Signal</keyword>
<dbReference type="SUPFAM" id="SSF53649">
    <property type="entry name" value="Alkaline phosphatase-like"/>
    <property type="match status" value="1"/>
</dbReference>
<feature type="domain" description="Sulfatase N-terminal" evidence="6">
    <location>
        <begin position="61"/>
        <end position="165"/>
    </location>
</feature>
<evidence type="ECO:0000256" key="2">
    <source>
        <dbReference type="ARBA" id="ARBA00022723"/>
    </source>
</evidence>
<dbReference type="EMBL" id="CP123385">
    <property type="protein sequence ID" value="XCC95902.1"/>
    <property type="molecule type" value="Genomic_DNA"/>
</dbReference>
<sequence length="173" mass="18643">MLRYLILLSALAAPVPGLAQDWPDRNKLPVPLAPFEGTIGETYEDSTPDWQEPVAAPEGAPNVIVILLDDVGFGQTSTFGGLIPTPALDQLAAEGLRYTRFHTTAICGPSRAALLTGRNHHSSGNGFLMEWATGFPSYSTMLPKETATIGEILKDNGYATWWFGKGPENVEIS</sequence>
<dbReference type="RefSeq" id="WP_353474769.1">
    <property type="nucleotide sequence ID" value="NZ_CP123385.1"/>
</dbReference>
<comment type="similarity">
    <text evidence="1">Belongs to the sulfatase family.</text>
</comment>
<keyword evidence="3 7" id="KW-0378">Hydrolase</keyword>
<dbReference type="AlphaFoldDB" id="A0AAU8ALW1"/>
<dbReference type="PROSITE" id="PS00523">
    <property type="entry name" value="SULFATASE_1"/>
    <property type="match status" value="1"/>
</dbReference>
<dbReference type="PANTHER" id="PTHR42693:SF43">
    <property type="entry name" value="BLL2667 PROTEIN"/>
    <property type="match status" value="1"/>
</dbReference>
<dbReference type="Gene3D" id="3.40.720.10">
    <property type="entry name" value="Alkaline Phosphatase, subunit A"/>
    <property type="match status" value="1"/>
</dbReference>
<evidence type="ECO:0000256" key="3">
    <source>
        <dbReference type="ARBA" id="ARBA00022801"/>
    </source>
</evidence>
<dbReference type="InterPro" id="IPR017850">
    <property type="entry name" value="Alkaline_phosphatase_core_sf"/>
</dbReference>
<keyword evidence="2" id="KW-0479">Metal-binding</keyword>
<name>A0AAU8ALW1_9RHOB</name>
<protein>
    <submittedName>
        <fullName evidence="7">Sulfatase-like hydrolase/transferase</fullName>
    </submittedName>
</protein>
<gene>
    <name evidence="7" type="ORF">PVT71_14465</name>
</gene>
<evidence type="ECO:0000256" key="4">
    <source>
        <dbReference type="ARBA" id="ARBA00022837"/>
    </source>
</evidence>
<dbReference type="GO" id="GO:0046872">
    <property type="term" value="F:metal ion binding"/>
    <property type="evidence" value="ECO:0007669"/>
    <property type="project" value="UniProtKB-KW"/>
</dbReference>
<evidence type="ECO:0000259" key="6">
    <source>
        <dbReference type="Pfam" id="PF00884"/>
    </source>
</evidence>
<feature type="chain" id="PRO_5043661266" evidence="5">
    <location>
        <begin position="20"/>
        <end position="173"/>
    </location>
</feature>
<proteinExistence type="inferred from homology"/>
<organism evidence="7">
    <name type="scientific">Alloyangia sp. H15</name>
    <dbReference type="NCBI Taxonomy" id="3029062"/>
    <lineage>
        <taxon>Bacteria</taxon>
        <taxon>Pseudomonadati</taxon>
        <taxon>Pseudomonadota</taxon>
        <taxon>Alphaproteobacteria</taxon>
        <taxon>Rhodobacterales</taxon>
        <taxon>Roseobacteraceae</taxon>
        <taxon>Alloyangia</taxon>
    </lineage>
</organism>
<feature type="signal peptide" evidence="5">
    <location>
        <begin position="1"/>
        <end position="19"/>
    </location>
</feature>
<reference evidence="7" key="1">
    <citation type="submission" date="2023-02" db="EMBL/GenBank/DDBJ databases">
        <title>Description and genomic characterization of Salipiger bruguierae sp. nov., isolated from the sediment of mangrove plant Bruguiera sexangula.</title>
        <authorList>
            <person name="Long M."/>
        </authorList>
    </citation>
    <scope>NUCLEOTIDE SEQUENCE</scope>
    <source>
        <strain evidence="7">H15</strain>
    </source>
</reference>
<accession>A0AAU8ALW1</accession>